<dbReference type="InterPro" id="IPR001763">
    <property type="entry name" value="Rhodanese-like_dom"/>
</dbReference>
<dbReference type="AlphaFoldDB" id="A0A8G2FLN7"/>
<keyword evidence="3" id="KW-1185">Reference proteome</keyword>
<evidence type="ECO:0000313" key="2">
    <source>
        <dbReference type="EMBL" id="SIR36374.1"/>
    </source>
</evidence>
<name>A0A8G2FLN7_ACIRU</name>
<keyword evidence="2" id="KW-0808">Transferase</keyword>
<sequence length="122" mass="12561">MTESSPQPLAAPRMVSPAGAVPLIGQPGVLFIDVREASELAQTGTILGALHVPRGSIGQRADPQNPDRDEALVAARHLVVFCAVGMRATLAAQTLMALGYRDITCVVEGGFAAMQQAGAPTA</sequence>
<dbReference type="PROSITE" id="PS50206">
    <property type="entry name" value="RHODANESE_3"/>
    <property type="match status" value="1"/>
</dbReference>
<dbReference type="SMART" id="SM00450">
    <property type="entry name" value="RHOD"/>
    <property type="match status" value="1"/>
</dbReference>
<dbReference type="Pfam" id="PF00581">
    <property type="entry name" value="Rhodanese"/>
    <property type="match status" value="1"/>
</dbReference>
<accession>A0A8G2FLN7</accession>
<dbReference type="InterPro" id="IPR036873">
    <property type="entry name" value="Rhodanese-like_dom_sf"/>
</dbReference>
<protein>
    <submittedName>
        <fullName evidence="2">Rhodanese-related sulfurtransferase</fullName>
    </submittedName>
</protein>
<reference evidence="2 3" key="1">
    <citation type="submission" date="2017-01" db="EMBL/GenBank/DDBJ databases">
        <authorList>
            <person name="Varghese N."/>
            <person name="Submissions S."/>
        </authorList>
    </citation>
    <scope>NUCLEOTIDE SEQUENCE [LARGE SCALE GENOMIC DNA]</scope>
    <source>
        <strain evidence="2 3">ATCC 35905</strain>
    </source>
</reference>
<dbReference type="SUPFAM" id="SSF52821">
    <property type="entry name" value="Rhodanese/Cell cycle control phosphatase"/>
    <property type="match status" value="1"/>
</dbReference>
<dbReference type="PANTHER" id="PTHR43031">
    <property type="entry name" value="FAD-DEPENDENT OXIDOREDUCTASE"/>
    <property type="match status" value="1"/>
</dbReference>
<proteinExistence type="predicted"/>
<comment type="caution">
    <text evidence="2">The sequence shown here is derived from an EMBL/GenBank/DDBJ whole genome shotgun (WGS) entry which is preliminary data.</text>
</comment>
<dbReference type="Gene3D" id="3.40.250.10">
    <property type="entry name" value="Rhodanese-like domain"/>
    <property type="match status" value="1"/>
</dbReference>
<dbReference type="RefSeq" id="WP_029312740.1">
    <property type="nucleotide sequence ID" value="NZ_FTNE01000026.1"/>
</dbReference>
<evidence type="ECO:0000259" key="1">
    <source>
        <dbReference type="PROSITE" id="PS50206"/>
    </source>
</evidence>
<dbReference type="InterPro" id="IPR050229">
    <property type="entry name" value="GlpE_sulfurtransferase"/>
</dbReference>
<dbReference type="Proteomes" id="UP000186308">
    <property type="component" value="Unassembled WGS sequence"/>
</dbReference>
<evidence type="ECO:0000313" key="3">
    <source>
        <dbReference type="Proteomes" id="UP000186308"/>
    </source>
</evidence>
<gene>
    <name evidence="2" type="ORF">SAMN05421828_12643</name>
</gene>
<dbReference type="EMBL" id="FTNE01000026">
    <property type="protein sequence ID" value="SIR36374.1"/>
    <property type="molecule type" value="Genomic_DNA"/>
</dbReference>
<dbReference type="PANTHER" id="PTHR43031:SF1">
    <property type="entry name" value="PYRIDINE NUCLEOTIDE-DISULPHIDE OXIDOREDUCTASE"/>
    <property type="match status" value="1"/>
</dbReference>
<dbReference type="GO" id="GO:0016740">
    <property type="term" value="F:transferase activity"/>
    <property type="evidence" value="ECO:0007669"/>
    <property type="project" value="UniProtKB-KW"/>
</dbReference>
<organism evidence="2 3">
    <name type="scientific">Acidiphilium rubrum</name>
    <dbReference type="NCBI Taxonomy" id="526"/>
    <lineage>
        <taxon>Bacteria</taxon>
        <taxon>Pseudomonadati</taxon>
        <taxon>Pseudomonadota</taxon>
        <taxon>Alphaproteobacteria</taxon>
        <taxon>Acetobacterales</taxon>
        <taxon>Acidocellaceae</taxon>
        <taxon>Acidiphilium</taxon>
    </lineage>
</organism>
<feature type="domain" description="Rhodanese" evidence="1">
    <location>
        <begin position="25"/>
        <end position="122"/>
    </location>
</feature>
<dbReference type="OrthoDB" id="9807812at2"/>